<dbReference type="InterPro" id="IPR000182">
    <property type="entry name" value="GNAT_dom"/>
</dbReference>
<sequence>MVVGRLTIRKLTAADYEAVGRIGFAAWRSSGEGEPAFDQSDVVEAARSAFFSYPATAKGDVVVAEFGSRVVGWAAREDEPNYISDIWVDPDFQGQGVGSALLMCLVDHILGEGCAAARIDTRASNFKAIQTYERHGFEVFWRGEQFDSSLGVSLEKVHLAKSLR</sequence>
<accession>A0A512HLV3</accession>
<evidence type="ECO:0000259" key="3">
    <source>
        <dbReference type="PROSITE" id="PS51186"/>
    </source>
</evidence>
<gene>
    <name evidence="4" type="ORF">RNA01_33590</name>
</gene>
<name>A0A512HLV3_9HYPH</name>
<reference evidence="4 5" key="1">
    <citation type="submission" date="2019-07" db="EMBL/GenBank/DDBJ databases">
        <title>Whole genome shotgun sequence of Rhizobium naphthalenivorans NBRC 107585.</title>
        <authorList>
            <person name="Hosoyama A."/>
            <person name="Uohara A."/>
            <person name="Ohji S."/>
            <person name="Ichikawa N."/>
        </authorList>
    </citation>
    <scope>NUCLEOTIDE SEQUENCE [LARGE SCALE GENOMIC DNA]</scope>
    <source>
        <strain evidence="4 5">NBRC 107585</strain>
    </source>
</reference>
<evidence type="ECO:0000256" key="2">
    <source>
        <dbReference type="ARBA" id="ARBA00023315"/>
    </source>
</evidence>
<keyword evidence="2" id="KW-0012">Acyltransferase</keyword>
<dbReference type="GO" id="GO:0016747">
    <property type="term" value="F:acyltransferase activity, transferring groups other than amino-acyl groups"/>
    <property type="evidence" value="ECO:0007669"/>
    <property type="project" value="InterPro"/>
</dbReference>
<organism evidence="4 5">
    <name type="scientific">Ciceribacter naphthalenivorans</name>
    <dbReference type="NCBI Taxonomy" id="1118451"/>
    <lineage>
        <taxon>Bacteria</taxon>
        <taxon>Pseudomonadati</taxon>
        <taxon>Pseudomonadota</taxon>
        <taxon>Alphaproteobacteria</taxon>
        <taxon>Hyphomicrobiales</taxon>
        <taxon>Rhizobiaceae</taxon>
        <taxon>Ciceribacter</taxon>
    </lineage>
</organism>
<dbReference type="InterPro" id="IPR016181">
    <property type="entry name" value="Acyl_CoA_acyltransferase"/>
</dbReference>
<dbReference type="Proteomes" id="UP000321717">
    <property type="component" value="Unassembled WGS sequence"/>
</dbReference>
<dbReference type="Gene3D" id="3.40.630.30">
    <property type="match status" value="1"/>
</dbReference>
<dbReference type="OrthoDB" id="2135706at2"/>
<feature type="domain" description="N-acetyltransferase" evidence="3">
    <location>
        <begin position="6"/>
        <end position="164"/>
    </location>
</feature>
<evidence type="ECO:0000313" key="4">
    <source>
        <dbReference type="EMBL" id="GEO86427.1"/>
    </source>
</evidence>
<dbReference type="SUPFAM" id="SSF55729">
    <property type="entry name" value="Acyl-CoA N-acyltransferases (Nat)"/>
    <property type="match status" value="1"/>
</dbReference>
<dbReference type="PANTHER" id="PTHR43877">
    <property type="entry name" value="AMINOALKYLPHOSPHONATE N-ACETYLTRANSFERASE-RELATED-RELATED"/>
    <property type="match status" value="1"/>
</dbReference>
<evidence type="ECO:0000313" key="5">
    <source>
        <dbReference type="Proteomes" id="UP000321717"/>
    </source>
</evidence>
<comment type="caution">
    <text evidence="4">The sequence shown here is derived from an EMBL/GenBank/DDBJ whole genome shotgun (WGS) entry which is preliminary data.</text>
</comment>
<proteinExistence type="predicted"/>
<dbReference type="EMBL" id="BJZP01000019">
    <property type="protein sequence ID" value="GEO86427.1"/>
    <property type="molecule type" value="Genomic_DNA"/>
</dbReference>
<dbReference type="PROSITE" id="PS51186">
    <property type="entry name" value="GNAT"/>
    <property type="match status" value="1"/>
</dbReference>
<protein>
    <submittedName>
        <fullName evidence="4">N-acetyltransferase</fullName>
    </submittedName>
</protein>
<dbReference type="AlphaFoldDB" id="A0A512HLV3"/>
<dbReference type="CDD" id="cd04301">
    <property type="entry name" value="NAT_SF"/>
    <property type="match status" value="1"/>
</dbReference>
<evidence type="ECO:0000256" key="1">
    <source>
        <dbReference type="ARBA" id="ARBA00022679"/>
    </source>
</evidence>
<keyword evidence="5" id="KW-1185">Reference proteome</keyword>
<keyword evidence="1 4" id="KW-0808">Transferase</keyword>
<dbReference type="InterPro" id="IPR050832">
    <property type="entry name" value="Bact_Acetyltransf"/>
</dbReference>
<dbReference type="PANTHER" id="PTHR43877:SF6">
    <property type="entry name" value="GCN5-RELATED N-ACETYLTRANSFERASE"/>
    <property type="match status" value="1"/>
</dbReference>
<dbReference type="Pfam" id="PF00583">
    <property type="entry name" value="Acetyltransf_1"/>
    <property type="match status" value="1"/>
</dbReference>